<evidence type="ECO:0000259" key="1">
    <source>
        <dbReference type="Pfam" id="PF14397"/>
    </source>
</evidence>
<evidence type="ECO:0000313" key="2">
    <source>
        <dbReference type="EMBL" id="CAE0563556.1"/>
    </source>
</evidence>
<name>A0A7S3STD0_EMIHU</name>
<dbReference type="EMBL" id="HBIR01033495">
    <property type="protein sequence ID" value="CAE0563556.1"/>
    <property type="molecule type" value="Transcribed_RNA"/>
</dbReference>
<proteinExistence type="predicted"/>
<sequence length="130" mass="14110">MFDVDVATGDIRRGTTSAHWYQLGLARARRCPLFSEGHTVEVHPDCGAPVCGEVIPDMASIASLVREAHRKLMPGVPLVGWDVAITAEAGVCLLEANLSCNFFRASFDERVYFAFAEALLGRLEGKAGRC</sequence>
<reference evidence="2" key="1">
    <citation type="submission" date="2021-01" db="EMBL/GenBank/DDBJ databases">
        <authorList>
            <person name="Corre E."/>
            <person name="Pelletier E."/>
            <person name="Niang G."/>
            <person name="Scheremetjew M."/>
            <person name="Finn R."/>
            <person name="Kale V."/>
            <person name="Holt S."/>
            <person name="Cochrane G."/>
            <person name="Meng A."/>
            <person name="Brown T."/>
            <person name="Cohen L."/>
        </authorList>
    </citation>
    <scope>NUCLEOTIDE SEQUENCE</scope>
    <source>
        <strain evidence="2">379</strain>
    </source>
</reference>
<dbReference type="Pfam" id="PF14397">
    <property type="entry name" value="ATPgrasp_ST"/>
    <property type="match status" value="1"/>
</dbReference>
<organism evidence="2">
    <name type="scientific">Emiliania huxleyi</name>
    <name type="common">Coccolithophore</name>
    <name type="synonym">Pontosphaera huxleyi</name>
    <dbReference type="NCBI Taxonomy" id="2903"/>
    <lineage>
        <taxon>Eukaryota</taxon>
        <taxon>Haptista</taxon>
        <taxon>Haptophyta</taxon>
        <taxon>Prymnesiophyceae</taxon>
        <taxon>Isochrysidales</taxon>
        <taxon>Noelaerhabdaceae</taxon>
        <taxon>Emiliania</taxon>
    </lineage>
</organism>
<protein>
    <recommendedName>
        <fullName evidence="1">Alpha-L-glutamate ligase-related protein ATP-grasp domain-containing protein</fullName>
    </recommendedName>
</protein>
<gene>
    <name evidence="2" type="ORF">EHUX00137_LOCUS26049</name>
</gene>
<accession>A0A7S3STD0</accession>
<dbReference type="InterPro" id="IPR039523">
    <property type="entry name" value="RimK-rel_E_lig_ATP-grasp"/>
</dbReference>
<feature type="domain" description="Alpha-L-glutamate ligase-related protein ATP-grasp" evidence="1">
    <location>
        <begin position="36"/>
        <end position="98"/>
    </location>
</feature>
<dbReference type="AlphaFoldDB" id="A0A7S3STD0"/>